<dbReference type="PANTHER" id="PTHR31945:SF26">
    <property type="entry name" value="TRANSCRIPTION FACTOR BHLH35"/>
    <property type="match status" value="1"/>
</dbReference>
<keyword evidence="7" id="KW-1185">Reference proteome</keyword>
<evidence type="ECO:0000256" key="3">
    <source>
        <dbReference type="ARBA" id="ARBA00023163"/>
    </source>
</evidence>
<dbReference type="GO" id="GO:0046983">
    <property type="term" value="F:protein dimerization activity"/>
    <property type="evidence" value="ECO:0007669"/>
    <property type="project" value="InterPro"/>
</dbReference>
<organism evidence="6 7">
    <name type="scientific">Zizania palustris</name>
    <name type="common">Northern wild rice</name>
    <dbReference type="NCBI Taxonomy" id="103762"/>
    <lineage>
        <taxon>Eukaryota</taxon>
        <taxon>Viridiplantae</taxon>
        <taxon>Streptophyta</taxon>
        <taxon>Embryophyta</taxon>
        <taxon>Tracheophyta</taxon>
        <taxon>Spermatophyta</taxon>
        <taxon>Magnoliopsida</taxon>
        <taxon>Liliopsida</taxon>
        <taxon>Poales</taxon>
        <taxon>Poaceae</taxon>
        <taxon>BOP clade</taxon>
        <taxon>Oryzoideae</taxon>
        <taxon>Oryzeae</taxon>
        <taxon>Zizaniinae</taxon>
        <taxon>Zizania</taxon>
    </lineage>
</organism>
<dbReference type="Proteomes" id="UP000729402">
    <property type="component" value="Unassembled WGS sequence"/>
</dbReference>
<evidence type="ECO:0000256" key="2">
    <source>
        <dbReference type="ARBA" id="ARBA00023015"/>
    </source>
</evidence>
<gene>
    <name evidence="6" type="ORF">GUJ93_ZPchr0015g6781</name>
</gene>
<comment type="caution">
    <text evidence="6">The sequence shown here is derived from an EMBL/GenBank/DDBJ whole genome shotgun (WGS) entry which is preliminary data.</text>
</comment>
<accession>A0A8J5TLW6</accession>
<dbReference type="InterPro" id="IPR011598">
    <property type="entry name" value="bHLH_dom"/>
</dbReference>
<dbReference type="InterPro" id="IPR054502">
    <property type="entry name" value="bHLH-TF_ACT-like_plant"/>
</dbReference>
<proteinExistence type="predicted"/>
<keyword evidence="2" id="KW-0805">Transcription regulation</keyword>
<dbReference type="GO" id="GO:0005634">
    <property type="term" value="C:nucleus"/>
    <property type="evidence" value="ECO:0007669"/>
    <property type="project" value="UniProtKB-SubCell"/>
</dbReference>
<dbReference type="OrthoDB" id="623055at2759"/>
<keyword evidence="4" id="KW-0539">Nucleus</keyword>
<dbReference type="Pfam" id="PF22754">
    <property type="entry name" value="bHLH-TF_ACT-like_plant"/>
    <property type="match status" value="1"/>
</dbReference>
<dbReference type="Pfam" id="PF00010">
    <property type="entry name" value="HLH"/>
    <property type="match status" value="1"/>
</dbReference>
<comment type="subcellular location">
    <subcellularLocation>
        <location evidence="1">Nucleus</location>
    </subcellularLocation>
</comment>
<evidence type="ECO:0000256" key="1">
    <source>
        <dbReference type="ARBA" id="ARBA00004123"/>
    </source>
</evidence>
<reference evidence="6" key="1">
    <citation type="journal article" date="2021" name="bioRxiv">
        <title>Whole Genome Assembly and Annotation of Northern Wild Rice, Zizania palustris L., Supports a Whole Genome Duplication in the Zizania Genus.</title>
        <authorList>
            <person name="Haas M."/>
            <person name="Kono T."/>
            <person name="Macchietto M."/>
            <person name="Millas R."/>
            <person name="McGilp L."/>
            <person name="Shao M."/>
            <person name="Duquette J."/>
            <person name="Hirsch C.N."/>
            <person name="Kimball J."/>
        </authorList>
    </citation>
    <scope>NUCLEOTIDE SEQUENCE</scope>
    <source>
        <tissue evidence="6">Fresh leaf tissue</tissue>
    </source>
</reference>
<dbReference type="EMBL" id="JAAALK010000085">
    <property type="protein sequence ID" value="KAG8083331.1"/>
    <property type="molecule type" value="Genomic_DNA"/>
</dbReference>
<evidence type="ECO:0000313" key="7">
    <source>
        <dbReference type="Proteomes" id="UP000729402"/>
    </source>
</evidence>
<keyword evidence="3" id="KW-0804">Transcription</keyword>
<dbReference type="GO" id="GO:0043565">
    <property type="term" value="F:sequence-specific DNA binding"/>
    <property type="evidence" value="ECO:0007669"/>
    <property type="project" value="TreeGrafter"/>
</dbReference>
<name>A0A8J5TLW6_ZIZPA</name>
<evidence type="ECO:0000313" key="6">
    <source>
        <dbReference type="EMBL" id="KAG8083331.1"/>
    </source>
</evidence>
<dbReference type="InterPro" id="IPR051358">
    <property type="entry name" value="TF_AMS/ICE1/BHLH6-like"/>
</dbReference>
<protein>
    <recommendedName>
        <fullName evidence="5">BHLH domain-containing protein</fullName>
    </recommendedName>
</protein>
<dbReference type="AlphaFoldDB" id="A0A8J5TLW6"/>
<dbReference type="PANTHER" id="PTHR31945">
    <property type="entry name" value="TRANSCRIPTION FACTOR SCREAM2-RELATED"/>
    <property type="match status" value="1"/>
</dbReference>
<dbReference type="GO" id="GO:0003700">
    <property type="term" value="F:DNA-binding transcription factor activity"/>
    <property type="evidence" value="ECO:0007669"/>
    <property type="project" value="TreeGrafter"/>
</dbReference>
<dbReference type="SMART" id="SM00353">
    <property type="entry name" value="HLH"/>
    <property type="match status" value="1"/>
</dbReference>
<sequence length="292" mass="32242">MEESTDMGVLFNLYWHTPHLFEPLDLTVADSLMESCSSMYLPLTPKRLDEYDSRSALYAYPRCGDSSSPDVANSCSTTVGTEAAAASALAAASAASSKNIALERERRKRLNERLYALRAVVPNITRMDKASIVRDAIAYVEKLQEQERRLLDETSALEYAAAKKMSSTAKGAAVAVEDVDGVTFPRRKKSRSAPRVDDDPLCSLSTPPLQILQLQVTEVSDKTMVVSMRYSKTRNAVTMVCHAIESLHLKVISATIVITVESVIHTMFIETEEMGGAEMKERIQLSLLLLDE</sequence>
<dbReference type="PROSITE" id="PS50888">
    <property type="entry name" value="BHLH"/>
    <property type="match status" value="1"/>
</dbReference>
<feature type="domain" description="BHLH" evidence="5">
    <location>
        <begin position="94"/>
        <end position="143"/>
    </location>
</feature>
<evidence type="ECO:0000259" key="5">
    <source>
        <dbReference type="PROSITE" id="PS50888"/>
    </source>
</evidence>
<reference evidence="6" key="2">
    <citation type="submission" date="2021-02" db="EMBL/GenBank/DDBJ databases">
        <authorList>
            <person name="Kimball J.A."/>
            <person name="Haas M.W."/>
            <person name="Macchietto M."/>
            <person name="Kono T."/>
            <person name="Duquette J."/>
            <person name="Shao M."/>
        </authorList>
    </citation>
    <scope>NUCLEOTIDE SEQUENCE</scope>
    <source>
        <tissue evidence="6">Fresh leaf tissue</tissue>
    </source>
</reference>
<evidence type="ECO:0000256" key="4">
    <source>
        <dbReference type="ARBA" id="ARBA00023242"/>
    </source>
</evidence>